<reference evidence="7 8" key="1">
    <citation type="submission" date="2016-10" db="EMBL/GenBank/DDBJ databases">
        <authorList>
            <person name="de Groot N.N."/>
        </authorList>
    </citation>
    <scope>NUCLEOTIDE SEQUENCE [LARGE SCALE GENOMIC DNA]</scope>
    <source>
        <strain evidence="7 8">CGMCC 1.7659</strain>
    </source>
</reference>
<feature type="signal peptide" evidence="5">
    <location>
        <begin position="1"/>
        <end position="22"/>
    </location>
</feature>
<evidence type="ECO:0000256" key="3">
    <source>
        <dbReference type="ARBA" id="ARBA00022801"/>
    </source>
</evidence>
<keyword evidence="5" id="KW-0732">Signal</keyword>
<dbReference type="InterPro" id="IPR008979">
    <property type="entry name" value="Galactose-bd-like_sf"/>
</dbReference>
<dbReference type="InterPro" id="IPR013783">
    <property type="entry name" value="Ig-like_fold"/>
</dbReference>
<dbReference type="PANTHER" id="PTHR43399:SF4">
    <property type="entry name" value="CELL WALL-ASSOCIATED PROTEASE"/>
    <property type="match status" value="1"/>
</dbReference>
<accession>A0A1I4X485</accession>
<feature type="chain" id="PRO_5011441918" evidence="5">
    <location>
        <begin position="23"/>
        <end position="1186"/>
    </location>
</feature>
<evidence type="ECO:0000256" key="1">
    <source>
        <dbReference type="ARBA" id="ARBA00011073"/>
    </source>
</evidence>
<dbReference type="InterPro" id="IPR036852">
    <property type="entry name" value="Peptidase_S8/S53_dom_sf"/>
</dbReference>
<sequence>MQKVLTLATAIAATLSVTTASADSVLVVPQGTDAPAAYALVADYGSYGLYRGDPAQAPRGAWILDAAHELKFDRLRIDTRRAVIDAPPGFDLAAPSGAALQIVQFAGPLKDAWLGQLRAAGAVPIQYIESNGYLVWADAAARSRLAAMAQAGNPLQYSQPLPAFIKLGNSLFARARPGADEGGLLQIIVQRYRHGDDAVGRARIGALGLKPIDDWTPQLDYEVARFSASLAQVRALIDLPDVYWVGEYQEPTLDDEVQAQIIRGYLNADRSGPLGPGYLDWLQALGFPSDAEAYPILDITDSGVGDGTVATGDPTLHRFGDASQPTRMVFNQACTKGNGIVDGHGHLNANIALGYDVRDDVSTPGARFPGEYQRGQGMNPFGRLGATRVFAPGFDLSGCGGSYEGVIAASYAAGARISSNSWGCAGCAGQYDVSSQAYDAGTRDADPAAPGNQPLITVFSAGNSGPGAGTVGAPGNGKNMITVGASENPRPVDENGTWIDGCQIGAAGADDAMDVIFFSSRGPSPGNRAKPDLIAPGTHVTGTQANPGDGSDICDATRPLGNATYAASSGTSHSTPAISGVASLAWWWIANGQGSLDFENGVPSVPSPALMKAWLVAHPTYLTGDDANDDLPSNTQGFGMPDLADMFSDTPNWLLNETQILGASGDTWSATFEAAIPGAPVRIALVWTDAPGAIGTSPQVNNLDLDVTRGSNLYHGNHLSGQWSAPGGGPDAVNNVEAVFLPGGTPGPFTIQVRGFNIGGDGIPGNADATDQDFAIVCSNCARGPTFVFDVKPHEQSVCSATIASVPLTLSAAPVLGFDSALNLAVTGNPPGTTAAFSVNPMPAGSTAILTLGSLDAAAPGRYRVAVDAEAGGISRTRYSLLDLFSAPPSAFALVAPSPGASNVARQPLLVWQPSAQAESYRIEIARDAAFADLVYSTETKATSHVVESGLDYATLYFWRVTALNDCGATPVAADASFTTTPVPGQCPAGTASVASYGNDFEAASSDWTASGSFNTWALSSARAHSGAQAFLGQDLANISDQRLLSPPISLPAGQAPLILEFWSHQTLEDRIGGCYDGVLLEISTDDGISWSQVPDGQLLVGGYDGPISSAFNNPARGKQAWCSDPRDWTRSVVGIDGYAGETVRVRFRLATDSSTGRVPDGFYLDDVRIQSCASPADAIFADSFE</sequence>
<evidence type="ECO:0000313" key="8">
    <source>
        <dbReference type="Proteomes" id="UP000198575"/>
    </source>
</evidence>
<dbReference type="Gene3D" id="3.40.50.200">
    <property type="entry name" value="Peptidase S8/S53 domain"/>
    <property type="match status" value="1"/>
</dbReference>
<dbReference type="InterPro" id="IPR023828">
    <property type="entry name" value="Peptidase_S8_Ser-AS"/>
</dbReference>
<dbReference type="InterPro" id="IPR003961">
    <property type="entry name" value="FN3_dom"/>
</dbReference>
<dbReference type="InterPro" id="IPR051048">
    <property type="entry name" value="Peptidase_S8/S53_subtilisin"/>
</dbReference>
<keyword evidence="4" id="KW-0720">Serine protease</keyword>
<name>A0A1I4X485_9GAMM</name>
<keyword evidence="2" id="KW-0645">Protease</keyword>
<dbReference type="SUPFAM" id="SSF49265">
    <property type="entry name" value="Fibronectin type III"/>
    <property type="match status" value="1"/>
</dbReference>
<dbReference type="PANTHER" id="PTHR43399">
    <property type="entry name" value="SUBTILISIN-RELATED"/>
    <property type="match status" value="1"/>
</dbReference>
<evidence type="ECO:0000259" key="6">
    <source>
        <dbReference type="PROSITE" id="PS50853"/>
    </source>
</evidence>
<dbReference type="InterPro" id="IPR000209">
    <property type="entry name" value="Peptidase_S8/S53_dom"/>
</dbReference>
<dbReference type="SUPFAM" id="SSF52743">
    <property type="entry name" value="Subtilisin-like"/>
    <property type="match status" value="1"/>
</dbReference>
<dbReference type="Proteomes" id="UP000198575">
    <property type="component" value="Unassembled WGS sequence"/>
</dbReference>
<evidence type="ECO:0000256" key="5">
    <source>
        <dbReference type="SAM" id="SignalP"/>
    </source>
</evidence>
<dbReference type="PROSITE" id="PS00138">
    <property type="entry name" value="SUBTILASE_SER"/>
    <property type="match status" value="1"/>
</dbReference>
<dbReference type="Gene3D" id="2.60.40.10">
    <property type="entry name" value="Immunoglobulins"/>
    <property type="match status" value="1"/>
</dbReference>
<dbReference type="RefSeq" id="WP_092406575.1">
    <property type="nucleotide sequence ID" value="NZ_FOVF01000007.1"/>
</dbReference>
<keyword evidence="3" id="KW-0378">Hydrolase</keyword>
<dbReference type="InterPro" id="IPR036116">
    <property type="entry name" value="FN3_sf"/>
</dbReference>
<proteinExistence type="inferred from homology"/>
<organism evidence="7 8">
    <name type="scientific">Dokdonella immobilis</name>
    <dbReference type="NCBI Taxonomy" id="578942"/>
    <lineage>
        <taxon>Bacteria</taxon>
        <taxon>Pseudomonadati</taxon>
        <taxon>Pseudomonadota</taxon>
        <taxon>Gammaproteobacteria</taxon>
        <taxon>Lysobacterales</taxon>
        <taxon>Rhodanobacteraceae</taxon>
        <taxon>Dokdonella</taxon>
    </lineage>
</organism>
<dbReference type="AlphaFoldDB" id="A0A1I4X485"/>
<dbReference type="Pfam" id="PF00082">
    <property type="entry name" value="Peptidase_S8"/>
    <property type="match status" value="1"/>
</dbReference>
<comment type="similarity">
    <text evidence="1">Belongs to the peptidase S8 family.</text>
</comment>
<dbReference type="Gene3D" id="2.60.120.260">
    <property type="entry name" value="Galactose-binding domain-like"/>
    <property type="match status" value="1"/>
</dbReference>
<dbReference type="GO" id="GO:0006508">
    <property type="term" value="P:proteolysis"/>
    <property type="evidence" value="ECO:0007669"/>
    <property type="project" value="UniProtKB-KW"/>
</dbReference>
<dbReference type="OrthoDB" id="5360469at2"/>
<dbReference type="GO" id="GO:0004252">
    <property type="term" value="F:serine-type endopeptidase activity"/>
    <property type="evidence" value="ECO:0007669"/>
    <property type="project" value="InterPro"/>
</dbReference>
<dbReference type="STRING" id="578942.SAMN05216289_107102"/>
<evidence type="ECO:0000256" key="2">
    <source>
        <dbReference type="ARBA" id="ARBA00022670"/>
    </source>
</evidence>
<feature type="domain" description="Fibronectin type-III" evidence="6">
    <location>
        <begin position="888"/>
        <end position="983"/>
    </location>
</feature>
<evidence type="ECO:0000313" key="7">
    <source>
        <dbReference type="EMBL" id="SFN20293.1"/>
    </source>
</evidence>
<dbReference type="PROSITE" id="PS50853">
    <property type="entry name" value="FN3"/>
    <property type="match status" value="1"/>
</dbReference>
<dbReference type="EMBL" id="FOVF01000007">
    <property type="protein sequence ID" value="SFN20293.1"/>
    <property type="molecule type" value="Genomic_DNA"/>
</dbReference>
<keyword evidence="8" id="KW-1185">Reference proteome</keyword>
<gene>
    <name evidence="7" type="ORF">SAMN05216289_107102</name>
</gene>
<protein>
    <submittedName>
        <fullName evidence="7">Subtilase family protein</fullName>
    </submittedName>
</protein>
<evidence type="ECO:0000256" key="4">
    <source>
        <dbReference type="ARBA" id="ARBA00022825"/>
    </source>
</evidence>
<dbReference type="SUPFAM" id="SSF49785">
    <property type="entry name" value="Galactose-binding domain-like"/>
    <property type="match status" value="1"/>
</dbReference>
<dbReference type="Gene3D" id="2.60.120.380">
    <property type="match status" value="1"/>
</dbReference>